<gene>
    <name evidence="5" type="ORF">ACFFHM_24215</name>
</gene>
<keyword evidence="5" id="KW-0436">Ligase</keyword>
<evidence type="ECO:0000256" key="3">
    <source>
        <dbReference type="ARBA" id="ARBA00022840"/>
    </source>
</evidence>
<dbReference type="PANTHER" id="PTHR23407:SF1">
    <property type="entry name" value="5-FORMYLTETRAHYDROFOLATE CYCLO-LIGASE"/>
    <property type="match status" value="1"/>
</dbReference>
<reference evidence="5 6" key="1">
    <citation type="submission" date="2024-09" db="EMBL/GenBank/DDBJ databases">
        <authorList>
            <person name="Sun Q."/>
            <person name="Mori K."/>
        </authorList>
    </citation>
    <scope>NUCLEOTIDE SEQUENCE [LARGE SCALE GENOMIC DNA]</scope>
    <source>
        <strain evidence="5 6">NCAIM B.02610</strain>
    </source>
</reference>
<dbReference type="SUPFAM" id="SSF100950">
    <property type="entry name" value="NagB/RpiA/CoA transferase-like"/>
    <property type="match status" value="1"/>
</dbReference>
<evidence type="ECO:0000256" key="4">
    <source>
        <dbReference type="RuleBase" id="RU361279"/>
    </source>
</evidence>
<comment type="catalytic activity">
    <reaction evidence="4">
        <text>(6S)-5-formyl-5,6,7,8-tetrahydrofolate + ATP = (6R)-5,10-methenyltetrahydrofolate + ADP + phosphate</text>
        <dbReference type="Rhea" id="RHEA:10488"/>
        <dbReference type="ChEBI" id="CHEBI:30616"/>
        <dbReference type="ChEBI" id="CHEBI:43474"/>
        <dbReference type="ChEBI" id="CHEBI:57455"/>
        <dbReference type="ChEBI" id="CHEBI:57457"/>
        <dbReference type="ChEBI" id="CHEBI:456216"/>
        <dbReference type="EC" id="6.3.3.2"/>
    </reaction>
</comment>
<evidence type="ECO:0000256" key="1">
    <source>
        <dbReference type="ARBA" id="ARBA00010638"/>
    </source>
</evidence>
<dbReference type="PIRSF" id="PIRSF006806">
    <property type="entry name" value="FTHF_cligase"/>
    <property type="match status" value="1"/>
</dbReference>
<keyword evidence="3 4" id="KW-0067">ATP-binding</keyword>
<dbReference type="EMBL" id="JBHLUX010000094">
    <property type="protein sequence ID" value="MFC0473525.1"/>
    <property type="molecule type" value="Genomic_DNA"/>
</dbReference>
<dbReference type="InterPro" id="IPR037171">
    <property type="entry name" value="NagB/RpiA_transferase-like"/>
</dbReference>
<keyword evidence="4" id="KW-0479">Metal-binding</keyword>
<dbReference type="Gene3D" id="3.40.50.10420">
    <property type="entry name" value="NagB/RpiA/CoA transferase-like"/>
    <property type="match status" value="1"/>
</dbReference>
<name>A0ABV6KKD6_9BACI</name>
<dbReference type="NCBIfam" id="TIGR02727">
    <property type="entry name" value="MTHFS_bact"/>
    <property type="match status" value="1"/>
</dbReference>
<organism evidence="5 6">
    <name type="scientific">Halalkalibacter kiskunsagensis</name>
    <dbReference type="NCBI Taxonomy" id="1548599"/>
    <lineage>
        <taxon>Bacteria</taxon>
        <taxon>Bacillati</taxon>
        <taxon>Bacillota</taxon>
        <taxon>Bacilli</taxon>
        <taxon>Bacillales</taxon>
        <taxon>Bacillaceae</taxon>
        <taxon>Halalkalibacter</taxon>
    </lineage>
</organism>
<keyword evidence="6" id="KW-1185">Reference proteome</keyword>
<dbReference type="EC" id="6.3.3.2" evidence="4"/>
<dbReference type="GO" id="GO:0030272">
    <property type="term" value="F:5-formyltetrahydrofolate cyclo-ligase activity"/>
    <property type="evidence" value="ECO:0007669"/>
    <property type="project" value="UniProtKB-EC"/>
</dbReference>
<dbReference type="InterPro" id="IPR024185">
    <property type="entry name" value="FTHF_cligase-like_sf"/>
</dbReference>
<keyword evidence="4" id="KW-0460">Magnesium</keyword>
<dbReference type="PANTHER" id="PTHR23407">
    <property type="entry name" value="ATPASE INHIBITOR/5-FORMYLTETRAHYDROFOLATE CYCLO-LIGASE"/>
    <property type="match status" value="1"/>
</dbReference>
<evidence type="ECO:0000313" key="5">
    <source>
        <dbReference type="EMBL" id="MFC0473525.1"/>
    </source>
</evidence>
<proteinExistence type="inferred from homology"/>
<comment type="similarity">
    <text evidence="1 4">Belongs to the 5-formyltetrahydrofolate cyclo-ligase family.</text>
</comment>
<sequence length="185" mass="21648">MEKKQIIRKKVNRALEMLSEKSYTKWSFEIALHLISSTYWKKANVIAFTISRGREVDTYYLIRKAWEEGKRVVVPRANFKTRLMTFYEITRFDHLEERPYSLKEPMVKYCSSVNHAEIDLVIVPGLAFDKNGYRLGFGGGFYDRFLPTVDAITISLAFPCQIVQELPIEKHDRKVDHIISPSGFY</sequence>
<protein>
    <recommendedName>
        <fullName evidence="4">5-formyltetrahydrofolate cyclo-ligase</fullName>
        <ecNumber evidence="4">6.3.3.2</ecNumber>
    </recommendedName>
</protein>
<accession>A0ABV6KKD6</accession>
<dbReference type="Proteomes" id="UP001589838">
    <property type="component" value="Unassembled WGS sequence"/>
</dbReference>
<dbReference type="InterPro" id="IPR002698">
    <property type="entry name" value="FTHF_cligase"/>
</dbReference>
<dbReference type="Pfam" id="PF01812">
    <property type="entry name" value="5-FTHF_cyc-lig"/>
    <property type="match status" value="1"/>
</dbReference>
<evidence type="ECO:0000256" key="2">
    <source>
        <dbReference type="ARBA" id="ARBA00022741"/>
    </source>
</evidence>
<comment type="caution">
    <text evidence="5">The sequence shown here is derived from an EMBL/GenBank/DDBJ whole genome shotgun (WGS) entry which is preliminary data.</text>
</comment>
<comment type="cofactor">
    <cofactor evidence="4">
        <name>Mg(2+)</name>
        <dbReference type="ChEBI" id="CHEBI:18420"/>
    </cofactor>
</comment>
<dbReference type="RefSeq" id="WP_335963739.1">
    <property type="nucleotide sequence ID" value="NZ_JAXBLX010000061.1"/>
</dbReference>
<evidence type="ECO:0000313" key="6">
    <source>
        <dbReference type="Proteomes" id="UP001589838"/>
    </source>
</evidence>
<keyword evidence="2 4" id="KW-0547">Nucleotide-binding</keyword>